<dbReference type="AlphaFoldDB" id="A0AAV4R2X1"/>
<proteinExistence type="predicted"/>
<accession>A0AAV4R2X1</accession>
<evidence type="ECO:0000313" key="1">
    <source>
        <dbReference type="EMBL" id="GIY14979.1"/>
    </source>
</evidence>
<comment type="caution">
    <text evidence="1">The sequence shown here is derived from an EMBL/GenBank/DDBJ whole genome shotgun (WGS) entry which is preliminary data.</text>
</comment>
<dbReference type="Proteomes" id="UP001054837">
    <property type="component" value="Unassembled WGS sequence"/>
</dbReference>
<evidence type="ECO:0000313" key="2">
    <source>
        <dbReference type="Proteomes" id="UP001054837"/>
    </source>
</evidence>
<name>A0AAV4R2X1_9ARAC</name>
<dbReference type="EMBL" id="BPLQ01005449">
    <property type="protein sequence ID" value="GIY14979.1"/>
    <property type="molecule type" value="Genomic_DNA"/>
</dbReference>
<gene>
    <name evidence="1" type="ORF">CDAR_114621</name>
</gene>
<reference evidence="1 2" key="1">
    <citation type="submission" date="2021-06" db="EMBL/GenBank/DDBJ databases">
        <title>Caerostris darwini draft genome.</title>
        <authorList>
            <person name="Kono N."/>
            <person name="Arakawa K."/>
        </authorList>
    </citation>
    <scope>NUCLEOTIDE SEQUENCE [LARGE SCALE GENOMIC DNA]</scope>
</reference>
<sequence>METALHGIASSALIKRLLKMTSKAVFVFEWCLFDLRLDLFDHWKGKAAAYPALLREHNRVSANPLQH</sequence>
<organism evidence="1 2">
    <name type="scientific">Caerostris darwini</name>
    <dbReference type="NCBI Taxonomy" id="1538125"/>
    <lineage>
        <taxon>Eukaryota</taxon>
        <taxon>Metazoa</taxon>
        <taxon>Ecdysozoa</taxon>
        <taxon>Arthropoda</taxon>
        <taxon>Chelicerata</taxon>
        <taxon>Arachnida</taxon>
        <taxon>Araneae</taxon>
        <taxon>Araneomorphae</taxon>
        <taxon>Entelegynae</taxon>
        <taxon>Araneoidea</taxon>
        <taxon>Araneidae</taxon>
        <taxon>Caerostris</taxon>
    </lineage>
</organism>
<keyword evidence="2" id="KW-1185">Reference proteome</keyword>
<protein>
    <submittedName>
        <fullName evidence="1">Uncharacterized protein</fullName>
    </submittedName>
</protein>